<sequence length="261" mass="28708">MSAQNSAAQNPDAGGQSGDRQVHILQLYPRDMNIYGDFGNALVVQRRLEWLGYEPVMHTYDPGDEFPKQVDIVIGGGGQDSGQDKIHADLLQQGERLRSMVEDEVPMLMICGLYQLFGHCFETREGQRIEGIGAIDVTTRGTDSRLIGNVVARSEEFGEIIGYENHSGQTYLGSGVLPLGTVIKGEGNNEQDDHEGARYKNVVGSYLHGSMLPKNPAVADFLISNALQRRFGEELSAETVAERIDDTLTDQARTTAVKRPR</sequence>
<comment type="similarity">
    <text evidence="2">Belongs to the CobB/CobQ family. GatD subfamily.</text>
</comment>
<reference evidence="4" key="2">
    <citation type="submission" date="2020-09" db="EMBL/GenBank/DDBJ databases">
        <authorList>
            <person name="Sun Q."/>
            <person name="Zhou Y."/>
        </authorList>
    </citation>
    <scope>NUCLEOTIDE SEQUENCE</scope>
    <source>
        <strain evidence="4">CGMCC 1.15388</strain>
    </source>
</reference>
<dbReference type="GO" id="GO:0004359">
    <property type="term" value="F:glutaminase activity"/>
    <property type="evidence" value="ECO:0007669"/>
    <property type="project" value="UniProtKB-UniRule"/>
</dbReference>
<evidence type="ECO:0000256" key="1">
    <source>
        <dbReference type="ARBA" id="ARBA00022962"/>
    </source>
</evidence>
<dbReference type="EC" id="3.5.1.2" evidence="2"/>
<reference evidence="4" key="1">
    <citation type="journal article" date="2014" name="Int. J. Syst. Evol. Microbiol.">
        <title>Complete genome sequence of Corynebacterium casei LMG S-19264T (=DSM 44701T), isolated from a smear-ripened cheese.</title>
        <authorList>
            <consortium name="US DOE Joint Genome Institute (JGI-PGF)"/>
            <person name="Walter F."/>
            <person name="Albersmeier A."/>
            <person name="Kalinowski J."/>
            <person name="Ruckert C."/>
        </authorList>
    </citation>
    <scope>NUCLEOTIDE SEQUENCE</scope>
    <source>
        <strain evidence="4">CGMCC 1.15388</strain>
    </source>
</reference>
<keyword evidence="1 2" id="KW-0315">Glutamine amidotransferase</keyword>
<comment type="caution">
    <text evidence="4">The sequence shown here is derived from an EMBL/GenBank/DDBJ whole genome shotgun (WGS) entry which is preliminary data.</text>
</comment>
<comment type="function">
    <text evidence="2">The lipid II isoglutaminyl synthase complex catalyzes the formation of alpha-D-isoglutamine in the cell wall lipid II stem peptide. The GatD subunit catalyzes the hydrolysis of glutamine to glutamate and ammonia. The resulting ammonia molecule is channeled to the active site of MurT.</text>
</comment>
<dbReference type="Gene3D" id="3.40.50.880">
    <property type="match status" value="1"/>
</dbReference>
<dbReference type="HAMAP" id="MF_02213">
    <property type="entry name" value="Lipid_II_synth_GatD"/>
    <property type="match status" value="1"/>
</dbReference>
<protein>
    <recommendedName>
        <fullName evidence="2">Lipid II isoglutaminyl synthase (glutamine-hydrolyzing) subunit GatD</fullName>
        <ecNumber evidence="2">6.3.5.13</ecNumber>
    </recommendedName>
    <alternativeName>
        <fullName evidence="2">Lipid II isoglutaminyl synthase glutaminase subunit</fullName>
        <ecNumber evidence="2">3.5.1.2</ecNumber>
    </alternativeName>
</protein>
<dbReference type="InterPro" id="IPR033949">
    <property type="entry name" value="CobQ_GATase1"/>
</dbReference>
<keyword evidence="2" id="KW-0573">Peptidoglycan synthesis</keyword>
<evidence type="ECO:0000313" key="4">
    <source>
        <dbReference type="EMBL" id="GGE57976.1"/>
    </source>
</evidence>
<comment type="catalytic activity">
    <reaction evidence="2">
        <text>L-glutamine + H2O = L-glutamate + NH4(+)</text>
        <dbReference type="Rhea" id="RHEA:15889"/>
        <dbReference type="ChEBI" id="CHEBI:15377"/>
        <dbReference type="ChEBI" id="CHEBI:28938"/>
        <dbReference type="ChEBI" id="CHEBI:29985"/>
        <dbReference type="ChEBI" id="CHEBI:58359"/>
        <dbReference type="EC" id="3.5.1.2"/>
    </reaction>
</comment>
<feature type="active site" description="Nucleophile" evidence="2">
    <location>
        <position position="111"/>
    </location>
</feature>
<keyword evidence="2" id="KW-0133">Cell shape</keyword>
<dbReference type="Pfam" id="PF07685">
    <property type="entry name" value="GATase_3"/>
    <property type="match status" value="1"/>
</dbReference>
<organism evidence="4 5">
    <name type="scientific">Nesterenkonia cremea</name>
    <dbReference type="NCBI Taxonomy" id="1882340"/>
    <lineage>
        <taxon>Bacteria</taxon>
        <taxon>Bacillati</taxon>
        <taxon>Actinomycetota</taxon>
        <taxon>Actinomycetes</taxon>
        <taxon>Micrococcales</taxon>
        <taxon>Micrococcaceae</taxon>
        <taxon>Nesterenkonia</taxon>
    </lineage>
</organism>
<dbReference type="GO" id="GO:0140282">
    <property type="term" value="F:carbon-nitrogen ligase activity on lipid II"/>
    <property type="evidence" value="ECO:0007669"/>
    <property type="project" value="UniProtKB-UniRule"/>
</dbReference>
<name>A0A917AKA9_9MICC</name>
<dbReference type="PANTHER" id="PTHR21343:SF9">
    <property type="entry name" value="LIPID II ISOGLUTAMINYL SYNTHASE (GLUTAMINE-HYDROLYZING) SUBUNIT GATD"/>
    <property type="match status" value="1"/>
</dbReference>
<accession>A0A917AKA9</accession>
<keyword evidence="2" id="KW-0378">Hydrolase</keyword>
<keyword evidence="5" id="KW-1185">Reference proteome</keyword>
<dbReference type="EMBL" id="BMIS01000001">
    <property type="protein sequence ID" value="GGE57976.1"/>
    <property type="molecule type" value="Genomic_DNA"/>
</dbReference>
<comment type="pathway">
    <text evidence="2">Cell wall biogenesis; peptidoglycan biosynthesis.</text>
</comment>
<keyword evidence="2" id="KW-0436">Ligase</keyword>
<keyword evidence="2" id="KW-0961">Cell wall biogenesis/degradation</keyword>
<dbReference type="GO" id="GO:0009236">
    <property type="term" value="P:cobalamin biosynthetic process"/>
    <property type="evidence" value="ECO:0007669"/>
    <property type="project" value="InterPro"/>
</dbReference>
<dbReference type="InterPro" id="IPR029062">
    <property type="entry name" value="Class_I_gatase-like"/>
</dbReference>
<feature type="active site" evidence="2">
    <location>
        <position position="208"/>
    </location>
</feature>
<gene>
    <name evidence="2" type="primary">gatD</name>
    <name evidence="4" type="ORF">GCM10011401_00890</name>
</gene>
<dbReference type="PANTHER" id="PTHR21343">
    <property type="entry name" value="DETHIOBIOTIN SYNTHETASE"/>
    <property type="match status" value="1"/>
</dbReference>
<evidence type="ECO:0000256" key="2">
    <source>
        <dbReference type="HAMAP-Rule" id="MF_02213"/>
    </source>
</evidence>
<dbReference type="RefSeq" id="WP_188682011.1">
    <property type="nucleotide sequence ID" value="NZ_BMIS01000001.1"/>
</dbReference>
<dbReference type="Proteomes" id="UP000633136">
    <property type="component" value="Unassembled WGS sequence"/>
</dbReference>
<dbReference type="GO" id="GO:0009252">
    <property type="term" value="P:peptidoglycan biosynthetic process"/>
    <property type="evidence" value="ECO:0007669"/>
    <property type="project" value="UniProtKB-UniRule"/>
</dbReference>
<dbReference type="GO" id="GO:0008360">
    <property type="term" value="P:regulation of cell shape"/>
    <property type="evidence" value="ECO:0007669"/>
    <property type="project" value="UniProtKB-KW"/>
</dbReference>
<comment type="catalytic activity">
    <reaction evidence="2">
        <text>beta-D-GlcNAc-(1-&gt;4)-Mur2Ac(oyl-L-Ala-gamma-D-Glu-L-Lys-D-Ala-D-Ala)-di-trans,octa-cis-undecaprenyl diphosphate + L-glutamine + ATP + H2O = beta-D-GlcNAc-(1-&gt;4)-Mur2Ac(oyl-L-Ala-D-isoglutaminyl-L-Lys-D-Ala-D-Ala)-di-trans,octa-cis-undecaprenyl diphosphate + L-glutamate + ADP + phosphate + H(+)</text>
        <dbReference type="Rhea" id="RHEA:57928"/>
        <dbReference type="ChEBI" id="CHEBI:15377"/>
        <dbReference type="ChEBI" id="CHEBI:15378"/>
        <dbReference type="ChEBI" id="CHEBI:29985"/>
        <dbReference type="ChEBI" id="CHEBI:30616"/>
        <dbReference type="ChEBI" id="CHEBI:43474"/>
        <dbReference type="ChEBI" id="CHEBI:58359"/>
        <dbReference type="ChEBI" id="CHEBI:60033"/>
        <dbReference type="ChEBI" id="CHEBI:62233"/>
        <dbReference type="ChEBI" id="CHEBI:456216"/>
        <dbReference type="EC" id="6.3.5.13"/>
    </reaction>
</comment>
<comment type="subunit">
    <text evidence="2">Forms a heterodimer with MurT.</text>
</comment>
<dbReference type="GO" id="GO:0071555">
    <property type="term" value="P:cell wall organization"/>
    <property type="evidence" value="ECO:0007669"/>
    <property type="project" value="UniProtKB-KW"/>
</dbReference>
<dbReference type="CDD" id="cd01750">
    <property type="entry name" value="GATase1_CobQ"/>
    <property type="match status" value="1"/>
</dbReference>
<feature type="domain" description="CobB/CobQ-like glutamine amidotransferase" evidence="3">
    <location>
        <begin position="26"/>
        <end position="215"/>
    </location>
</feature>
<evidence type="ECO:0000259" key="3">
    <source>
        <dbReference type="Pfam" id="PF07685"/>
    </source>
</evidence>
<dbReference type="InterPro" id="IPR011698">
    <property type="entry name" value="GATase_3"/>
</dbReference>
<feature type="binding site" evidence="2">
    <location>
        <position position="145"/>
    </location>
    <ligand>
        <name>substrate</name>
    </ligand>
</feature>
<dbReference type="AlphaFoldDB" id="A0A917AKA9"/>
<dbReference type="PROSITE" id="PS51274">
    <property type="entry name" value="GATASE_COBBQ"/>
    <property type="match status" value="1"/>
</dbReference>
<proteinExistence type="inferred from homology"/>
<dbReference type="InterPro" id="IPR043702">
    <property type="entry name" value="Lipid_II_synth_GatD"/>
</dbReference>
<dbReference type="SUPFAM" id="SSF52317">
    <property type="entry name" value="Class I glutamine amidotransferase-like"/>
    <property type="match status" value="1"/>
</dbReference>
<dbReference type="EC" id="6.3.5.13" evidence="2"/>
<evidence type="ECO:0000313" key="5">
    <source>
        <dbReference type="Proteomes" id="UP000633136"/>
    </source>
</evidence>